<feature type="signal peptide" evidence="2">
    <location>
        <begin position="1"/>
        <end position="20"/>
    </location>
</feature>
<dbReference type="EMBL" id="CP011452">
    <property type="protein sequence ID" value="AKH43892.1"/>
    <property type="molecule type" value="Genomic_DNA"/>
</dbReference>
<keyword evidence="2" id="KW-0732">Signal</keyword>
<evidence type="ECO:0000256" key="2">
    <source>
        <dbReference type="SAM" id="SignalP"/>
    </source>
</evidence>
<name>A0A0F7KXG5_9SPHN</name>
<protein>
    <submittedName>
        <fullName evidence="3">Uncharacterized protein</fullName>
    </submittedName>
</protein>
<evidence type="ECO:0000313" key="3">
    <source>
        <dbReference type="EMBL" id="AKH43892.1"/>
    </source>
</evidence>
<dbReference type="OrthoDB" id="7275869at2"/>
<gene>
    <name evidence="3" type="ORF">WYH_02865</name>
</gene>
<proteinExistence type="predicted"/>
<feature type="region of interest" description="Disordered" evidence="1">
    <location>
        <begin position="174"/>
        <end position="195"/>
    </location>
</feature>
<dbReference type="KEGG" id="aay:WYH_02865"/>
<sequence length="195" mass="20912">MLKRLLLAIAIALTFTPLLAGPASAQDEDALEGFWTFSVEGTAIFAFALKREDGEWEGQWVRPRSFASDGIQFVRLSGPPVTVTSSRARNAGGWLELTFDDPRPGAVPDVFRLRATDDDSAEALYAGTGFPVIKLERAGPGDEVGPWALGEVYKRTDAGLSIPGALVQFSVAPELVDTPKSEPEGPQQQPAITGR</sequence>
<dbReference type="Proteomes" id="UP000034392">
    <property type="component" value="Chromosome"/>
</dbReference>
<accession>A0A0F7KXG5</accession>
<keyword evidence="4" id="KW-1185">Reference proteome</keyword>
<dbReference type="PATRIC" id="fig|1267766.3.peg.2902"/>
<feature type="compositionally biased region" description="Polar residues" evidence="1">
    <location>
        <begin position="186"/>
        <end position="195"/>
    </location>
</feature>
<reference evidence="3" key="1">
    <citation type="submission" date="2015-05" db="EMBL/GenBank/DDBJ databases">
        <title>The complete genome of Altererythrobacter atlanticus strain 26DY36.</title>
        <authorList>
            <person name="Wu Y.-H."/>
            <person name="Cheng H."/>
            <person name="Wu X.-W."/>
        </authorList>
    </citation>
    <scope>NUCLEOTIDE SEQUENCE [LARGE SCALE GENOMIC DNA]</scope>
    <source>
        <strain evidence="3">26DY36</strain>
    </source>
</reference>
<dbReference type="RefSeq" id="WP_046904337.1">
    <property type="nucleotide sequence ID" value="NZ_CP011452.2"/>
</dbReference>
<dbReference type="AlphaFoldDB" id="A0A0F7KXG5"/>
<feature type="chain" id="PRO_5043915514" evidence="2">
    <location>
        <begin position="21"/>
        <end position="195"/>
    </location>
</feature>
<evidence type="ECO:0000256" key="1">
    <source>
        <dbReference type="SAM" id="MobiDB-lite"/>
    </source>
</evidence>
<organism evidence="3 4">
    <name type="scientific">Croceibacterium atlanticum</name>
    <dbReference type="NCBI Taxonomy" id="1267766"/>
    <lineage>
        <taxon>Bacteria</taxon>
        <taxon>Pseudomonadati</taxon>
        <taxon>Pseudomonadota</taxon>
        <taxon>Alphaproteobacteria</taxon>
        <taxon>Sphingomonadales</taxon>
        <taxon>Erythrobacteraceae</taxon>
        <taxon>Croceibacterium</taxon>
    </lineage>
</organism>
<dbReference type="STRING" id="1267766.WYH_02865"/>
<evidence type="ECO:0000313" key="4">
    <source>
        <dbReference type="Proteomes" id="UP000034392"/>
    </source>
</evidence>